<organism evidence="3 4">
    <name type="scientific">Basidiobolus ranarum</name>
    <dbReference type="NCBI Taxonomy" id="34480"/>
    <lineage>
        <taxon>Eukaryota</taxon>
        <taxon>Fungi</taxon>
        <taxon>Fungi incertae sedis</taxon>
        <taxon>Zoopagomycota</taxon>
        <taxon>Entomophthoromycotina</taxon>
        <taxon>Basidiobolomycetes</taxon>
        <taxon>Basidiobolales</taxon>
        <taxon>Basidiobolaceae</taxon>
        <taxon>Basidiobolus</taxon>
    </lineage>
</organism>
<proteinExistence type="predicted"/>
<sequence>VVPNSSAPTERNQLLASIRGAGGVGALKHVKQPEVTSPSLTSPVEDTSAGGGGDLATALASALSARNKVLANSDSEEEDDDDWDES</sequence>
<protein>
    <recommendedName>
        <fullName evidence="2">WH2 domain-containing protein</fullName>
    </recommendedName>
</protein>
<feature type="compositionally biased region" description="Polar residues" evidence="1">
    <location>
        <begin position="34"/>
        <end position="45"/>
    </location>
</feature>
<feature type="non-terminal residue" evidence="3">
    <location>
        <position position="1"/>
    </location>
</feature>
<feature type="compositionally biased region" description="Low complexity" evidence="1">
    <location>
        <begin position="55"/>
        <end position="65"/>
    </location>
</feature>
<reference evidence="3 4" key="1">
    <citation type="submission" date="2023-04" db="EMBL/GenBank/DDBJ databases">
        <title>Genome of Basidiobolus ranarum AG-B5.</title>
        <authorList>
            <person name="Stajich J.E."/>
            <person name="Carter-House D."/>
            <person name="Gryganskyi A."/>
        </authorList>
    </citation>
    <scope>NUCLEOTIDE SEQUENCE [LARGE SCALE GENOMIC DNA]</scope>
    <source>
        <strain evidence="3 4">AG-B5</strain>
    </source>
</reference>
<dbReference type="InterPro" id="IPR003124">
    <property type="entry name" value="WH2_dom"/>
</dbReference>
<evidence type="ECO:0000259" key="2">
    <source>
        <dbReference type="PROSITE" id="PS51082"/>
    </source>
</evidence>
<evidence type="ECO:0000256" key="1">
    <source>
        <dbReference type="SAM" id="MobiDB-lite"/>
    </source>
</evidence>
<dbReference type="Gene3D" id="6.10.280.150">
    <property type="match status" value="1"/>
</dbReference>
<feature type="region of interest" description="Disordered" evidence="1">
    <location>
        <begin position="32"/>
        <end position="86"/>
    </location>
</feature>
<accession>A0ABR2WFN9</accession>
<dbReference type="PROSITE" id="PS51082">
    <property type="entry name" value="WH2"/>
    <property type="match status" value="1"/>
</dbReference>
<name>A0ABR2WFN9_9FUNG</name>
<evidence type="ECO:0000313" key="3">
    <source>
        <dbReference type="EMBL" id="KAK9760342.1"/>
    </source>
</evidence>
<keyword evidence="4" id="KW-1185">Reference proteome</keyword>
<comment type="caution">
    <text evidence="3">The sequence shown here is derived from an EMBL/GenBank/DDBJ whole genome shotgun (WGS) entry which is preliminary data.</text>
</comment>
<dbReference type="Proteomes" id="UP001479436">
    <property type="component" value="Unassembled WGS sequence"/>
</dbReference>
<dbReference type="EMBL" id="JASJQH010002249">
    <property type="protein sequence ID" value="KAK9760342.1"/>
    <property type="molecule type" value="Genomic_DNA"/>
</dbReference>
<evidence type="ECO:0000313" key="4">
    <source>
        <dbReference type="Proteomes" id="UP001479436"/>
    </source>
</evidence>
<feature type="compositionally biased region" description="Acidic residues" evidence="1">
    <location>
        <begin position="74"/>
        <end position="86"/>
    </location>
</feature>
<feature type="domain" description="WH2" evidence="2">
    <location>
        <begin position="10"/>
        <end position="30"/>
    </location>
</feature>
<gene>
    <name evidence="3" type="ORF">K7432_015745</name>
</gene>